<dbReference type="InterPro" id="IPR012340">
    <property type="entry name" value="NA-bd_OB-fold"/>
</dbReference>
<dbReference type="EMBL" id="JACDQQ010002362">
    <property type="protein sequence ID" value="MBA0088145.1"/>
    <property type="molecule type" value="Genomic_DNA"/>
</dbReference>
<name>A0A7V8NV80_9BACT</name>
<gene>
    <name evidence="2" type="ORF">HRJ53_24435</name>
</gene>
<dbReference type="SUPFAM" id="SSF50249">
    <property type="entry name" value="Nucleic acid-binding proteins"/>
    <property type="match status" value="1"/>
</dbReference>
<dbReference type="AlphaFoldDB" id="A0A7V8NV80"/>
<protein>
    <recommendedName>
        <fullName evidence="1">ChsH2 rubredoxin-like zinc ribbon domain-containing protein</fullName>
    </recommendedName>
</protein>
<feature type="non-terminal residue" evidence="2">
    <location>
        <position position="55"/>
    </location>
</feature>
<organism evidence="2 3">
    <name type="scientific">Candidatus Acidiferrum panamense</name>
    <dbReference type="NCBI Taxonomy" id="2741543"/>
    <lineage>
        <taxon>Bacteria</taxon>
        <taxon>Pseudomonadati</taxon>
        <taxon>Acidobacteriota</taxon>
        <taxon>Terriglobia</taxon>
        <taxon>Candidatus Acidiferrales</taxon>
        <taxon>Candidatus Acidiferrum</taxon>
    </lineage>
</organism>
<comment type="caution">
    <text evidence="2">The sequence shown here is derived from an EMBL/GenBank/DDBJ whole genome shotgun (WGS) entry which is preliminary data.</text>
</comment>
<sequence>MAKALNDTLGVKRTVKHFDFSEPYWEGTKQKKLVIQYCKATGKYQHFPRPVSIFT</sequence>
<dbReference type="Proteomes" id="UP000567293">
    <property type="component" value="Unassembled WGS sequence"/>
</dbReference>
<evidence type="ECO:0000259" key="1">
    <source>
        <dbReference type="Pfam" id="PF12172"/>
    </source>
</evidence>
<reference evidence="2" key="1">
    <citation type="submission" date="2020-06" db="EMBL/GenBank/DDBJ databases">
        <title>Legume-microbial interactions unlock mineral nutrients during tropical forest succession.</title>
        <authorList>
            <person name="Epihov D.Z."/>
        </authorList>
    </citation>
    <scope>NUCLEOTIDE SEQUENCE [LARGE SCALE GENOMIC DNA]</scope>
    <source>
        <strain evidence="2">Pan2503</strain>
    </source>
</reference>
<dbReference type="Pfam" id="PF12172">
    <property type="entry name" value="zf-ChsH2"/>
    <property type="match status" value="1"/>
</dbReference>
<keyword evidence="3" id="KW-1185">Reference proteome</keyword>
<evidence type="ECO:0000313" key="3">
    <source>
        <dbReference type="Proteomes" id="UP000567293"/>
    </source>
</evidence>
<proteinExistence type="predicted"/>
<feature type="domain" description="ChsH2 rubredoxin-like zinc ribbon" evidence="1">
    <location>
        <begin position="25"/>
        <end position="51"/>
    </location>
</feature>
<accession>A0A7V8NV80</accession>
<evidence type="ECO:0000313" key="2">
    <source>
        <dbReference type="EMBL" id="MBA0088145.1"/>
    </source>
</evidence>
<dbReference type="InterPro" id="IPR022002">
    <property type="entry name" value="ChsH2_Znr"/>
</dbReference>